<organism evidence="1 2">
    <name type="scientific">Acinetobacter junii</name>
    <dbReference type="NCBI Taxonomy" id="40215"/>
    <lineage>
        <taxon>Bacteria</taxon>
        <taxon>Pseudomonadati</taxon>
        <taxon>Pseudomonadota</taxon>
        <taxon>Gammaproteobacteria</taxon>
        <taxon>Moraxellales</taxon>
        <taxon>Moraxellaceae</taxon>
        <taxon>Acinetobacter</taxon>
    </lineage>
</organism>
<dbReference type="EMBL" id="CP059558">
    <property type="protein sequence ID" value="QUY35652.1"/>
    <property type="molecule type" value="Genomic_DNA"/>
</dbReference>
<sequence>MKFKYSTLTRTLEVFGSKMTHIYENVSAGEIEDLIVNAKFKEANYKGGVNG</sequence>
<evidence type="ECO:0000313" key="2">
    <source>
        <dbReference type="Proteomes" id="UP000679388"/>
    </source>
</evidence>
<proteinExistence type="predicted"/>
<dbReference type="AlphaFoldDB" id="A0AAX1MDW3"/>
<accession>A0AAX1MDW3</accession>
<dbReference type="GeneID" id="70092893"/>
<reference evidence="1" key="1">
    <citation type="submission" date="2020-07" db="EMBL/GenBank/DDBJ databases">
        <title>Acinetobacter junii strain YR7 chromosome and plasmid pNDM-YR7.</title>
        <authorList>
            <person name="Tang B."/>
        </authorList>
    </citation>
    <scope>NUCLEOTIDE SEQUENCE</scope>
    <source>
        <strain evidence="1">YR7</strain>
    </source>
</reference>
<evidence type="ECO:0000313" key="1">
    <source>
        <dbReference type="EMBL" id="QUY35652.1"/>
    </source>
</evidence>
<name>A0AAX1MDW3_ACIJU</name>
<gene>
    <name evidence="1" type="ORF">H2677_10220</name>
</gene>
<dbReference type="RefSeq" id="WP_165395591.1">
    <property type="nucleotide sequence ID" value="NZ_CP059558.1"/>
</dbReference>
<protein>
    <submittedName>
        <fullName evidence="1">Uncharacterized protein</fullName>
    </submittedName>
</protein>
<dbReference type="Proteomes" id="UP000679388">
    <property type="component" value="Chromosome"/>
</dbReference>